<feature type="region of interest" description="Disordered" evidence="1">
    <location>
        <begin position="39"/>
        <end position="63"/>
    </location>
</feature>
<feature type="compositionally biased region" description="Polar residues" evidence="1">
    <location>
        <begin position="136"/>
        <end position="147"/>
    </location>
</feature>
<evidence type="ECO:0000313" key="2">
    <source>
        <dbReference type="EMBL" id="EGG06906.1"/>
    </source>
</evidence>
<dbReference type="STRING" id="747676.F4RLA3"/>
<name>F4RLA3_MELLP</name>
<evidence type="ECO:0000256" key="1">
    <source>
        <dbReference type="SAM" id="MobiDB-lite"/>
    </source>
</evidence>
<dbReference type="OrthoDB" id="2507458at2759"/>
<feature type="region of interest" description="Disordered" evidence="1">
    <location>
        <begin position="600"/>
        <end position="619"/>
    </location>
</feature>
<dbReference type="HOGENOM" id="CLU_392356_0_0_1"/>
<keyword evidence="3" id="KW-1185">Reference proteome</keyword>
<feature type="compositionally biased region" description="Low complexity" evidence="1">
    <location>
        <begin position="357"/>
        <end position="382"/>
    </location>
</feature>
<dbReference type="KEGG" id="mlr:MELLADRAFT_77752"/>
<feature type="compositionally biased region" description="Polar residues" evidence="1">
    <location>
        <begin position="45"/>
        <end position="58"/>
    </location>
</feature>
<dbReference type="VEuPathDB" id="FungiDB:MELLADRAFT_77752"/>
<protein>
    <submittedName>
        <fullName evidence="2">Uncharacterized protein</fullName>
    </submittedName>
</protein>
<feature type="compositionally biased region" description="Polar residues" evidence="1">
    <location>
        <begin position="297"/>
        <end position="306"/>
    </location>
</feature>
<proteinExistence type="predicted"/>
<accession>F4RLA3</accession>
<feature type="region of interest" description="Disordered" evidence="1">
    <location>
        <begin position="288"/>
        <end position="331"/>
    </location>
</feature>
<evidence type="ECO:0000313" key="3">
    <source>
        <dbReference type="Proteomes" id="UP000001072"/>
    </source>
</evidence>
<dbReference type="EMBL" id="GL883106">
    <property type="protein sequence ID" value="EGG06906.1"/>
    <property type="molecule type" value="Genomic_DNA"/>
</dbReference>
<sequence>MGNESNLFGLNSNFLSTSSVPVNAYIPQNSKSLSIQDVEDRDGLGNTSPGVLSPSTPGSALDPALRRKSSNLILIDPSDHQRSPHHSPSAASASKSSFLTHQTPGLSHPAPSSNGTHLRPIRPPRAPGLDLCLPTAASQSGSTSQPSHLARKDSQTSSLVPELGLVSSRFSADTTFTRHSVASTTAASVGRWSQPPPMPNLASPALSRPNYGSTDGMPIGSRLSLDSSHHSFHQNQLRPMSNVSEATSHDSRLSSILDPAMIVTPVTLVRTASGRQAAVQRVALRGQEKARVVRLNRSASTASHHQQPPLPSNVPTQTLSPIDSPKESLMTLANSPPITRRALQPQASLNSVIMDQNQDQNQSQSQSNPQTSPSLSSSSGDPFADSAAVQDLVSSKNSQEKMSPEWNSLLTHPEMNHSTLSHETPSIYSNASTVTIADDGHGSSLSVRSDHTLDRTHSTLAVVGQSQINSNSLNLTHQRAIIDNQPNTEIIVEGLVMNTQENQQSRVPSSIITPRVNSRFMSSPSIVSRSSMATSSIGEESFMDEGPAIVSTARMIPDDLSSLTHRGTGTPRLSVLQAPLSRISLSSLINQERVIDRNSLREPSRPFLGGGGGAGTAEGSDIRASVVSTSISIRSGYGSVLEGIPFNIGFGTLNDDEFGGLGDLNGGLEDEEISVGLDDDEGLMRDGITALQFVEDGIGELES</sequence>
<reference evidence="3" key="1">
    <citation type="journal article" date="2011" name="Proc. Natl. Acad. Sci. U.S.A.">
        <title>Obligate biotrophy features unraveled by the genomic analysis of rust fungi.</title>
        <authorList>
            <person name="Duplessis S."/>
            <person name="Cuomo C.A."/>
            <person name="Lin Y.-C."/>
            <person name="Aerts A."/>
            <person name="Tisserant E."/>
            <person name="Veneault-Fourrey C."/>
            <person name="Joly D.L."/>
            <person name="Hacquard S."/>
            <person name="Amselem J."/>
            <person name="Cantarel B.L."/>
            <person name="Chiu R."/>
            <person name="Coutinho P.M."/>
            <person name="Feau N."/>
            <person name="Field M."/>
            <person name="Frey P."/>
            <person name="Gelhaye E."/>
            <person name="Goldberg J."/>
            <person name="Grabherr M.G."/>
            <person name="Kodira C.D."/>
            <person name="Kohler A."/>
            <person name="Kuees U."/>
            <person name="Lindquist E.A."/>
            <person name="Lucas S.M."/>
            <person name="Mago R."/>
            <person name="Mauceli E."/>
            <person name="Morin E."/>
            <person name="Murat C."/>
            <person name="Pangilinan J.L."/>
            <person name="Park R."/>
            <person name="Pearson M."/>
            <person name="Quesneville H."/>
            <person name="Rouhier N."/>
            <person name="Sakthikumar S."/>
            <person name="Salamov A.A."/>
            <person name="Schmutz J."/>
            <person name="Selles B."/>
            <person name="Shapiro H."/>
            <person name="Tanguay P."/>
            <person name="Tuskan G.A."/>
            <person name="Henrissat B."/>
            <person name="Van de Peer Y."/>
            <person name="Rouze P."/>
            <person name="Ellis J.G."/>
            <person name="Dodds P.N."/>
            <person name="Schein J.E."/>
            <person name="Zhong S."/>
            <person name="Hamelin R.C."/>
            <person name="Grigoriev I.V."/>
            <person name="Szabo L.J."/>
            <person name="Martin F."/>
        </authorList>
    </citation>
    <scope>NUCLEOTIDE SEQUENCE [LARGE SCALE GENOMIC DNA]</scope>
    <source>
        <strain evidence="3">98AG31 / pathotype 3-4-7</strain>
    </source>
</reference>
<feature type="region of interest" description="Disordered" evidence="1">
    <location>
        <begin position="357"/>
        <end position="384"/>
    </location>
</feature>
<dbReference type="AlphaFoldDB" id="F4RLA3"/>
<dbReference type="GeneID" id="18932992"/>
<dbReference type="RefSeq" id="XP_007409866.1">
    <property type="nucleotide sequence ID" value="XM_007409804.1"/>
</dbReference>
<feature type="region of interest" description="Disordered" evidence="1">
    <location>
        <begin position="76"/>
        <end position="158"/>
    </location>
</feature>
<dbReference type="InParanoid" id="F4RLA3"/>
<dbReference type="Proteomes" id="UP000001072">
    <property type="component" value="Unassembled WGS sequence"/>
</dbReference>
<feature type="compositionally biased region" description="Low complexity" evidence="1">
    <location>
        <begin position="86"/>
        <end position="97"/>
    </location>
</feature>
<organism evidence="3">
    <name type="scientific">Melampsora larici-populina (strain 98AG31 / pathotype 3-4-7)</name>
    <name type="common">Poplar leaf rust fungus</name>
    <dbReference type="NCBI Taxonomy" id="747676"/>
    <lineage>
        <taxon>Eukaryota</taxon>
        <taxon>Fungi</taxon>
        <taxon>Dikarya</taxon>
        <taxon>Basidiomycota</taxon>
        <taxon>Pucciniomycotina</taxon>
        <taxon>Pucciniomycetes</taxon>
        <taxon>Pucciniales</taxon>
        <taxon>Melampsoraceae</taxon>
        <taxon>Melampsora</taxon>
    </lineage>
</organism>
<feature type="compositionally biased region" description="Polar residues" evidence="1">
    <location>
        <begin position="98"/>
        <end position="116"/>
    </location>
</feature>
<gene>
    <name evidence="2" type="ORF">MELLADRAFT_77752</name>
</gene>